<dbReference type="GO" id="GO:0008270">
    <property type="term" value="F:zinc ion binding"/>
    <property type="evidence" value="ECO:0007669"/>
    <property type="project" value="InterPro"/>
</dbReference>
<reference evidence="9" key="1">
    <citation type="submission" date="2021-03" db="EMBL/GenBank/DDBJ databases">
        <authorList>
            <person name="Palmer J.M."/>
        </authorList>
    </citation>
    <scope>NUCLEOTIDE SEQUENCE</scope>
    <source>
        <strain evidence="9">ARV_011</strain>
    </source>
</reference>
<dbReference type="SMART" id="SM00906">
    <property type="entry name" value="Fungal_trans"/>
    <property type="match status" value="1"/>
</dbReference>
<dbReference type="EMBL" id="JAHMUF010000005">
    <property type="protein sequence ID" value="KAG7194860.1"/>
    <property type="molecule type" value="Genomic_DNA"/>
</dbReference>
<evidence type="ECO:0000256" key="2">
    <source>
        <dbReference type="ARBA" id="ARBA00023125"/>
    </source>
</evidence>
<sequence length="1136" mass="127262">MDQLPPLITDRPLPSHRSSVTSNSISSASSSSSSNASLNSSSSLSSYGSSYLAPSNTSNNNTNAGSKKQLPTTYTTNTFSVINKPSLSDPSPVLGLKLAKRKLREEQTEDDVLRTELESLKNKLRRIESKLHIDPPPTPSTTGAGAIVGVVPTSTTTNTSSTTSSVPGPLHSTTSLSPVDIKCIQRYEPFQTTGFPAPLIPSMYSPTQKQQQRQSSVRNLPLPNPQASSSIISMMGSNVTASTSHTSPDIQTGDHEVLTEVNKFFLLVGNNPYESPLDIIDFISGYSSLLRSVPTLKISAGPLSWMGLLGSDKALRAVCQFVQASKAILAEKHQALSEVQELEQQFAQKAKEEAGLCVDPLFVKENSKEPKVVGGVIGDVRNHHNPVPLAMTSVSKSNINRKAREMGLTFYEGELDEEMKLVEKIQLVLPRKDVIWRLIKRYFKHLYPYMPFIDEISFRGQCESFIGKEDLNDKLEVTNLLIERKSDFAFLGLLLIVLRFSYLTVFTSSSCINPAHLKSDDLSPEAEEKMIFLSNPINIEVIDVAQLCLNQFNLMRNGYFPVLQLALFTRLYHEYAPEDGDAAQVFTAMLIQMAFGLGLHREPHPSTVKNSVSERYNNLRRKIWHHLLMDDLVGAMNSGTPMTTNPNSFDTKLPAFSPEASNCLDLELEKVTLSGLRHCHETYVPTVELVGLLSNIRGGVSVKALTENLNYLEREVISKYGRLGGFFEEANAEELSYSTIKMTIYFTSTIFLVSVFVYIFNFYESKSRADLVYFYSRKIFIIVYQDFLPHFKYFIDNSARIFKDSTDIIVTPGFELAAHKSLMVNYMFLIRISLRRTKIRNAIQDGIISSDKHIEKHLNSLGKLLDLLEQALDILIESLAMISHRYYYAWKVSKVQKVLRKLCVNQEFIDQFSETNKETDALLFSNSQIEELTGIVERSLEKISKQKRPRRQQHQHQQLQQLQQKQKQQLHNHHANSMAKVEENGSMNSDIPPISADYPSSHSMGSTDSCSDINTVQGLSAEQIDLMWYQVLALKNDKDGGAPNINESYNIGGILAGNRPAYKSTNPMSPEYNNMDPSSNMNGLKGVQEPGNNSSNPFLTLNQFYDVNFEELLEFFDDSVMQNNVLDETTFTPVQN</sequence>
<protein>
    <submittedName>
        <fullName evidence="9">Hap1 transcriptional regulatory prottein</fullName>
    </submittedName>
</protein>
<dbReference type="GO" id="GO:0005634">
    <property type="term" value="C:nucleus"/>
    <property type="evidence" value="ECO:0007669"/>
    <property type="project" value="TreeGrafter"/>
</dbReference>
<evidence type="ECO:0000256" key="3">
    <source>
        <dbReference type="ARBA" id="ARBA00023163"/>
    </source>
</evidence>
<feature type="region of interest" description="Disordered" evidence="6">
    <location>
        <begin position="200"/>
        <end position="223"/>
    </location>
</feature>
<keyword evidence="10" id="KW-1185">Reference proteome</keyword>
<evidence type="ECO:0000256" key="7">
    <source>
        <dbReference type="SAM" id="Phobius"/>
    </source>
</evidence>
<keyword evidence="7" id="KW-0812">Transmembrane</keyword>
<keyword evidence="5" id="KW-0175">Coiled coil</keyword>
<evidence type="ECO:0000313" key="10">
    <source>
        <dbReference type="Proteomes" id="UP000790833"/>
    </source>
</evidence>
<accession>A0A9P7VBV1</accession>
<evidence type="ECO:0000313" key="9">
    <source>
        <dbReference type="EMBL" id="KAG7194860.1"/>
    </source>
</evidence>
<feature type="compositionally biased region" description="Low complexity" evidence="6">
    <location>
        <begin position="15"/>
        <end position="63"/>
    </location>
</feature>
<dbReference type="GO" id="GO:0000978">
    <property type="term" value="F:RNA polymerase II cis-regulatory region sequence-specific DNA binding"/>
    <property type="evidence" value="ECO:0007669"/>
    <property type="project" value="TreeGrafter"/>
</dbReference>
<dbReference type="GO" id="GO:0006351">
    <property type="term" value="P:DNA-templated transcription"/>
    <property type="evidence" value="ECO:0007669"/>
    <property type="project" value="InterPro"/>
</dbReference>
<evidence type="ECO:0000259" key="8">
    <source>
        <dbReference type="SMART" id="SM00906"/>
    </source>
</evidence>
<feature type="region of interest" description="Disordered" evidence="6">
    <location>
        <begin position="943"/>
        <end position="1009"/>
    </location>
</feature>
<dbReference type="GO" id="GO:0000981">
    <property type="term" value="F:DNA-binding transcription factor activity, RNA polymerase II-specific"/>
    <property type="evidence" value="ECO:0007669"/>
    <property type="project" value="TreeGrafter"/>
</dbReference>
<keyword evidence="7" id="KW-1133">Transmembrane helix</keyword>
<feature type="coiled-coil region" evidence="5">
    <location>
        <begin position="325"/>
        <end position="352"/>
    </location>
</feature>
<feature type="region of interest" description="Disordered" evidence="6">
    <location>
        <begin position="152"/>
        <end position="171"/>
    </location>
</feature>
<feature type="compositionally biased region" description="Basic residues" evidence="6">
    <location>
        <begin position="945"/>
        <end position="954"/>
    </location>
</feature>
<proteinExistence type="predicted"/>
<dbReference type="GeneID" id="66117340"/>
<feature type="coiled-coil region" evidence="5">
    <location>
        <begin position="103"/>
        <end position="130"/>
    </location>
</feature>
<dbReference type="OrthoDB" id="5069333at2759"/>
<dbReference type="AlphaFoldDB" id="A0A9P7VBV1"/>
<keyword evidence="1" id="KW-0805">Transcription regulation</keyword>
<dbReference type="Pfam" id="PF04082">
    <property type="entry name" value="Fungal_trans"/>
    <property type="match status" value="1"/>
</dbReference>
<feature type="compositionally biased region" description="Polar residues" evidence="6">
    <location>
        <begin position="204"/>
        <end position="218"/>
    </location>
</feature>
<evidence type="ECO:0000256" key="6">
    <source>
        <dbReference type="SAM" id="MobiDB-lite"/>
    </source>
</evidence>
<dbReference type="PANTHER" id="PTHR31069:SF12">
    <property type="entry name" value="TRANSCRIPTION FACTOR DOMAIN-CONTAINING PROTEIN"/>
    <property type="match status" value="1"/>
</dbReference>
<keyword evidence="2" id="KW-0238">DNA-binding</keyword>
<comment type="caution">
    <text evidence="9">The sequence shown here is derived from an EMBL/GenBank/DDBJ whole genome shotgun (WGS) entry which is preliminary data.</text>
</comment>
<dbReference type="InterPro" id="IPR050675">
    <property type="entry name" value="OAF3"/>
</dbReference>
<feature type="compositionally biased region" description="Polar residues" evidence="6">
    <location>
        <begin position="998"/>
        <end position="1009"/>
    </location>
</feature>
<name>A0A9P7VBV1_9ASCO</name>
<evidence type="ECO:0000256" key="1">
    <source>
        <dbReference type="ARBA" id="ARBA00023015"/>
    </source>
</evidence>
<evidence type="ECO:0000256" key="4">
    <source>
        <dbReference type="ARBA" id="ARBA00023242"/>
    </source>
</evidence>
<feature type="compositionally biased region" description="Low complexity" evidence="6">
    <location>
        <begin position="153"/>
        <end position="165"/>
    </location>
</feature>
<evidence type="ECO:0000256" key="5">
    <source>
        <dbReference type="SAM" id="Coils"/>
    </source>
</evidence>
<feature type="compositionally biased region" description="Low complexity" evidence="6">
    <location>
        <begin position="955"/>
        <end position="967"/>
    </location>
</feature>
<gene>
    <name evidence="9" type="primary">HAP1_1</name>
    <name evidence="9" type="ORF">KQ657_003966</name>
</gene>
<feature type="domain" description="Xylanolytic transcriptional activator regulatory" evidence="8">
    <location>
        <begin position="583"/>
        <end position="660"/>
    </location>
</feature>
<feature type="region of interest" description="Disordered" evidence="6">
    <location>
        <begin position="1"/>
        <end position="71"/>
    </location>
</feature>
<dbReference type="CDD" id="cd12148">
    <property type="entry name" value="fungal_TF_MHR"/>
    <property type="match status" value="1"/>
</dbReference>
<keyword evidence="7" id="KW-0472">Membrane</keyword>
<dbReference type="GO" id="GO:0045944">
    <property type="term" value="P:positive regulation of transcription by RNA polymerase II"/>
    <property type="evidence" value="ECO:0007669"/>
    <property type="project" value="TreeGrafter"/>
</dbReference>
<dbReference type="InterPro" id="IPR007219">
    <property type="entry name" value="XnlR_reg_dom"/>
</dbReference>
<dbReference type="RefSeq" id="XP_043050407.1">
    <property type="nucleotide sequence ID" value="XM_043194656.1"/>
</dbReference>
<keyword evidence="3" id="KW-0804">Transcription</keyword>
<dbReference type="PANTHER" id="PTHR31069">
    <property type="entry name" value="OLEATE-ACTIVATED TRANSCRIPTION FACTOR 1-RELATED"/>
    <property type="match status" value="1"/>
</dbReference>
<organism evidence="9 10">
    <name type="scientific">Scheffersomyces spartinae</name>
    <dbReference type="NCBI Taxonomy" id="45513"/>
    <lineage>
        <taxon>Eukaryota</taxon>
        <taxon>Fungi</taxon>
        <taxon>Dikarya</taxon>
        <taxon>Ascomycota</taxon>
        <taxon>Saccharomycotina</taxon>
        <taxon>Pichiomycetes</taxon>
        <taxon>Debaryomycetaceae</taxon>
        <taxon>Scheffersomyces</taxon>
    </lineage>
</organism>
<dbReference type="Proteomes" id="UP000790833">
    <property type="component" value="Unassembled WGS sequence"/>
</dbReference>
<feature type="transmembrane region" description="Helical" evidence="7">
    <location>
        <begin position="744"/>
        <end position="763"/>
    </location>
</feature>
<keyword evidence="4" id="KW-0539">Nucleus</keyword>